<reference evidence="3" key="1">
    <citation type="submission" date="2018-05" db="EMBL/GenBank/DDBJ databases">
        <authorList>
            <person name="Lanie J.A."/>
            <person name="Ng W.-L."/>
            <person name="Kazmierczak K.M."/>
            <person name="Andrzejewski T.M."/>
            <person name="Davidsen T.M."/>
            <person name="Wayne K.J."/>
            <person name="Tettelin H."/>
            <person name="Glass J.I."/>
            <person name="Rusch D."/>
            <person name="Podicherti R."/>
            <person name="Tsui H.-C.T."/>
            <person name="Winkler M.E."/>
        </authorList>
    </citation>
    <scope>NUCLEOTIDE SEQUENCE</scope>
</reference>
<protein>
    <recommendedName>
        <fullName evidence="2">Cytochrome c-type biogenesis protein H Ig-like domain-containing protein</fullName>
    </recommendedName>
</protein>
<dbReference type="AlphaFoldDB" id="A0A381U0H6"/>
<evidence type="ECO:0000259" key="2">
    <source>
        <dbReference type="Pfam" id="PF23892"/>
    </source>
</evidence>
<evidence type="ECO:0000256" key="1">
    <source>
        <dbReference type="SAM" id="MobiDB-lite"/>
    </source>
</evidence>
<organism evidence="3">
    <name type="scientific">marine metagenome</name>
    <dbReference type="NCBI Taxonomy" id="408172"/>
    <lineage>
        <taxon>unclassified sequences</taxon>
        <taxon>metagenomes</taxon>
        <taxon>ecological metagenomes</taxon>
    </lineage>
</organism>
<dbReference type="EMBL" id="UINC01005350">
    <property type="protein sequence ID" value="SVA20767.1"/>
    <property type="molecule type" value="Genomic_DNA"/>
</dbReference>
<feature type="region of interest" description="Disordered" evidence="1">
    <location>
        <begin position="40"/>
        <end position="59"/>
    </location>
</feature>
<gene>
    <name evidence="3" type="ORF">METZ01_LOCUS73621</name>
</gene>
<evidence type="ECO:0000313" key="3">
    <source>
        <dbReference type="EMBL" id="SVA20767.1"/>
    </source>
</evidence>
<feature type="domain" description="Cytochrome c-type biogenesis protein H Ig-like" evidence="2">
    <location>
        <begin position="70"/>
        <end position="167"/>
    </location>
</feature>
<sequence length="183" mass="18756">MQPMLSLIHQVVWTVVTPTLLIALSGVACVQRNVEPISSEEAASISPPPEPLASSQQTDPNALAVTRLSGAVEVAPELAGEVPANATLYLIVRVAGREGGAPLAVQQIPSPSFPLAFVITESDAMIEGTPLIGEMSVTARVDQDGDAFTTTAGDLVGQTSPVVAGDNGIIVQLNERLSGAPGP</sequence>
<proteinExistence type="predicted"/>
<name>A0A381U0H6_9ZZZZ</name>
<accession>A0A381U0H6</accession>
<dbReference type="InterPro" id="IPR056412">
    <property type="entry name" value="Ig_CycH"/>
</dbReference>
<dbReference type="Pfam" id="PF23892">
    <property type="entry name" value="Ig_CycH"/>
    <property type="match status" value="1"/>
</dbReference>